<evidence type="ECO:0000256" key="12">
    <source>
        <dbReference type="ARBA" id="ARBA00050992"/>
    </source>
</evidence>
<dbReference type="PANTHER" id="PTHR45847">
    <property type="entry name" value="FATTY ACID AMIDE HYDROLASE"/>
    <property type="match status" value="1"/>
</dbReference>
<dbReference type="PIRSF" id="PIRSF001221">
    <property type="entry name" value="Amidase_fungi"/>
    <property type="match status" value="1"/>
</dbReference>
<name>A0A914W0X5_9BILA</name>
<evidence type="ECO:0000256" key="2">
    <source>
        <dbReference type="ARBA" id="ARBA00009199"/>
    </source>
</evidence>
<dbReference type="GO" id="GO:0017064">
    <property type="term" value="F:fatty acid amide hydrolase activity"/>
    <property type="evidence" value="ECO:0007669"/>
    <property type="project" value="UniProtKB-EC"/>
</dbReference>
<evidence type="ECO:0000256" key="16">
    <source>
        <dbReference type="ARBA" id="ARBA00052709"/>
    </source>
</evidence>
<dbReference type="SUPFAM" id="SSF75304">
    <property type="entry name" value="Amidase signature (AS) enzymes"/>
    <property type="match status" value="1"/>
</dbReference>
<dbReference type="InterPro" id="IPR020556">
    <property type="entry name" value="Amidase_CS"/>
</dbReference>
<evidence type="ECO:0000256" key="6">
    <source>
        <dbReference type="ARBA" id="ARBA00022963"/>
    </source>
</evidence>
<keyword evidence="7" id="KW-0443">Lipid metabolism</keyword>
<dbReference type="EC" id="3.5.1.99" evidence="3"/>
<feature type="active site" description="Charge relay system" evidence="18">
    <location>
        <position position="231"/>
    </location>
</feature>
<evidence type="ECO:0000256" key="18">
    <source>
        <dbReference type="PIRSR" id="PIRSR001221-1"/>
    </source>
</evidence>
<comment type="similarity">
    <text evidence="2">Belongs to the amidase family.</text>
</comment>
<comment type="catalytic activity">
    <reaction evidence="15">
        <text>N-docosanoyl-ethanolamine + H2O = docosanoate + ethanolamine</text>
        <dbReference type="Rhea" id="RHEA:63128"/>
        <dbReference type="ChEBI" id="CHEBI:15377"/>
        <dbReference type="ChEBI" id="CHEBI:23858"/>
        <dbReference type="ChEBI" id="CHEBI:57603"/>
        <dbReference type="ChEBI" id="CHEBI:146186"/>
    </reaction>
    <physiologicalReaction direction="left-to-right" evidence="15">
        <dbReference type="Rhea" id="RHEA:63129"/>
    </physiologicalReaction>
</comment>
<feature type="active site" description="Charge relay system" evidence="18">
    <location>
        <position position="156"/>
    </location>
</feature>
<dbReference type="InterPro" id="IPR023631">
    <property type="entry name" value="Amidase_dom"/>
</dbReference>
<dbReference type="InterPro" id="IPR052096">
    <property type="entry name" value="Endocannabinoid_amidase"/>
</dbReference>
<proteinExistence type="inferred from homology"/>
<dbReference type="AlphaFoldDB" id="A0A914W0X5"/>
<dbReference type="WBParaSite" id="PSAMB.scaffold2921size20558.g19629.t1">
    <property type="protein sequence ID" value="PSAMB.scaffold2921size20558.g19629.t1"/>
    <property type="gene ID" value="PSAMB.scaffold2921size20558.g19629"/>
</dbReference>
<keyword evidence="6" id="KW-0442">Lipid degradation</keyword>
<feature type="binding site" evidence="19">
    <location>
        <position position="205"/>
    </location>
    <ligand>
        <name>substrate</name>
    </ligand>
</feature>
<reference evidence="22" key="1">
    <citation type="submission" date="2022-11" db="UniProtKB">
        <authorList>
            <consortium name="WormBaseParasite"/>
        </authorList>
    </citation>
    <scope>IDENTIFICATION</scope>
</reference>
<comment type="catalytic activity">
    <reaction evidence="8">
        <text>(9Z)-octadecenoate + glycine = N-(9Z-octadecenoyl)glycine + H2O</text>
        <dbReference type="Rhea" id="RHEA:51316"/>
        <dbReference type="ChEBI" id="CHEBI:15377"/>
        <dbReference type="ChEBI" id="CHEBI:30823"/>
        <dbReference type="ChEBI" id="CHEBI:57305"/>
        <dbReference type="ChEBI" id="CHEBI:133992"/>
    </reaction>
    <physiologicalReaction direction="right-to-left" evidence="8">
        <dbReference type="Rhea" id="RHEA:51318"/>
    </physiologicalReaction>
</comment>
<feature type="domain" description="Amidase" evidence="20">
    <location>
        <begin position="104"/>
        <end position="573"/>
    </location>
</feature>
<sequence>MEYFKSISSFNGDCANKKVIILSGITVATTICLYTKCRGHDRRAFLRDAIRKRQSEREDQLRKIAKTVAVTDKQETDQREAILALSFPELFEALQNETYSALQVLHAYQEKALKAHAITNCITQFFLEAEECARQLDQAYVGKKKPPLFGIPFSVKESISVKGYDSTAGYSAKLGHPADEDATCVAVLRAYGAVPFVQTNVPQTLLSYNNSNPIYGRTTNPFNVKRTSGGSSGGEGALIGSGGSPLGLGTDVGGSIRIPSHFCGIAGIKPTTGRISQLNSGASTPGRPVIRASIGPMAPTVDALIAACRLLFSDAVFAIDQQVAPIPFKDDVLADSKPLTIGWFDTDGYFEPTHSCRRAVREAKQALERSGHKLVQWTPPNAFEAFEMAVGALTMDGGDYIMTMLSDECSIDELLAPQLWIWGWPNWLKRWLAHLVPPRIAQMLRAQATTPQELRHLYARIEQYRTHFAQSMRDAGIDAILCPAFTTPSISHALAGEVPGNITYTVRFNLLDYPAGIVKVGNVTAADEQTTANEYPESDIWYVKVKKENTNGSLGLPVGVQVAAAPFREEIVLKIMRDIEQNLMKE</sequence>
<evidence type="ECO:0000256" key="14">
    <source>
        <dbReference type="ARBA" id="ARBA00051454"/>
    </source>
</evidence>
<dbReference type="PROSITE" id="PS00571">
    <property type="entry name" value="AMIDASES"/>
    <property type="match status" value="1"/>
</dbReference>
<evidence type="ECO:0000256" key="3">
    <source>
        <dbReference type="ARBA" id="ARBA00012112"/>
    </source>
</evidence>
<dbReference type="Proteomes" id="UP000887566">
    <property type="component" value="Unplaced"/>
</dbReference>
<comment type="catalytic activity">
    <reaction evidence="11">
        <text>N-(5Z,8Z,11Z,14Z-eicosatetraenoyl)-L-serine + H2O = (5Z,8Z,11Z,14Z)-eicosatetraenoate + L-serine</text>
        <dbReference type="Rhea" id="RHEA:64116"/>
        <dbReference type="ChEBI" id="CHEBI:15377"/>
        <dbReference type="ChEBI" id="CHEBI:32395"/>
        <dbReference type="ChEBI" id="CHEBI:33384"/>
        <dbReference type="ChEBI" id="CHEBI:149697"/>
    </reaction>
    <physiologicalReaction direction="left-to-right" evidence="11">
        <dbReference type="Rhea" id="RHEA:64117"/>
    </physiologicalReaction>
</comment>
<evidence type="ECO:0000256" key="5">
    <source>
        <dbReference type="ARBA" id="ARBA00022801"/>
    </source>
</evidence>
<dbReference type="GO" id="GO:0004040">
    <property type="term" value="F:amidase activity"/>
    <property type="evidence" value="ECO:0007669"/>
    <property type="project" value="TreeGrafter"/>
</dbReference>
<comment type="catalytic activity">
    <reaction evidence="13">
        <text>N-(9Z-hexadecenoyl) ethanolamine + H2O = (9Z)-hexadecenoate + ethanolamine</text>
        <dbReference type="Rhea" id="RHEA:35563"/>
        <dbReference type="ChEBI" id="CHEBI:15377"/>
        <dbReference type="ChEBI" id="CHEBI:32372"/>
        <dbReference type="ChEBI" id="CHEBI:57603"/>
        <dbReference type="ChEBI" id="CHEBI:71465"/>
    </reaction>
    <physiologicalReaction direction="left-to-right" evidence="13">
        <dbReference type="Rhea" id="RHEA:35564"/>
    </physiologicalReaction>
</comment>
<comment type="catalytic activity">
    <reaction evidence="14">
        <text>N-octadecanoyl ethanolamine + H2O = octadecanoate + ethanolamine</text>
        <dbReference type="Rhea" id="RHEA:63124"/>
        <dbReference type="ChEBI" id="CHEBI:15377"/>
        <dbReference type="ChEBI" id="CHEBI:25629"/>
        <dbReference type="ChEBI" id="CHEBI:57603"/>
        <dbReference type="ChEBI" id="CHEBI:85299"/>
    </reaction>
    <physiologicalReaction direction="left-to-right" evidence="14">
        <dbReference type="Rhea" id="RHEA:63125"/>
    </physiologicalReaction>
</comment>
<evidence type="ECO:0000313" key="21">
    <source>
        <dbReference type="Proteomes" id="UP000887566"/>
    </source>
</evidence>
<evidence type="ECO:0000256" key="19">
    <source>
        <dbReference type="PIRSR" id="PIRSR001221-2"/>
    </source>
</evidence>
<comment type="catalytic activity">
    <reaction evidence="16">
        <text>N-(5Z,8Z,11Z,14Z)-eicosatetraenoyl-glycine + H2O = (5Z,8Z,11Z,14Z)-eicosatetraenoate + glycine</text>
        <dbReference type="Rhea" id="RHEA:64108"/>
        <dbReference type="ChEBI" id="CHEBI:15377"/>
        <dbReference type="ChEBI" id="CHEBI:32395"/>
        <dbReference type="ChEBI" id="CHEBI:57305"/>
        <dbReference type="ChEBI" id="CHEBI:59002"/>
    </reaction>
    <physiologicalReaction direction="left-to-right" evidence="16">
        <dbReference type="Rhea" id="RHEA:64109"/>
    </physiologicalReaction>
</comment>
<keyword evidence="5" id="KW-0378">Hydrolase</keyword>
<evidence type="ECO:0000256" key="15">
    <source>
        <dbReference type="ARBA" id="ARBA00052458"/>
    </source>
</evidence>
<feature type="active site" description="Acyl-ester intermediate" evidence="18">
    <location>
        <position position="255"/>
    </location>
</feature>
<evidence type="ECO:0000256" key="17">
    <source>
        <dbReference type="ARBA" id="ARBA00077216"/>
    </source>
</evidence>
<dbReference type="FunFam" id="3.90.1300.10:FF:000001">
    <property type="entry name" value="Fatty-acid amide hydrolase 1"/>
    <property type="match status" value="1"/>
</dbReference>
<evidence type="ECO:0000256" key="8">
    <source>
        <dbReference type="ARBA" id="ARBA00047450"/>
    </source>
</evidence>
<organism evidence="21 22">
    <name type="scientific">Plectus sambesii</name>
    <dbReference type="NCBI Taxonomy" id="2011161"/>
    <lineage>
        <taxon>Eukaryota</taxon>
        <taxon>Metazoa</taxon>
        <taxon>Ecdysozoa</taxon>
        <taxon>Nematoda</taxon>
        <taxon>Chromadorea</taxon>
        <taxon>Plectida</taxon>
        <taxon>Plectina</taxon>
        <taxon>Plectoidea</taxon>
        <taxon>Plectidae</taxon>
        <taxon>Plectus</taxon>
    </lineage>
</organism>
<evidence type="ECO:0000256" key="11">
    <source>
        <dbReference type="ARBA" id="ARBA00050294"/>
    </source>
</evidence>
<protein>
    <recommendedName>
        <fullName evidence="3">fatty acid amide hydrolase</fullName>
        <ecNumber evidence="3">3.5.1.99</ecNumber>
    </recommendedName>
    <alternativeName>
        <fullName evidence="17">Anandamide amidohydrolase 1</fullName>
    </alternativeName>
</protein>
<comment type="catalytic activity">
    <reaction evidence="1">
        <text>(9Z)-octadecenamide + H2O = (9Z)-octadecenoate + NH4(+)</text>
        <dbReference type="Rhea" id="RHEA:26506"/>
        <dbReference type="ChEBI" id="CHEBI:15377"/>
        <dbReference type="ChEBI" id="CHEBI:28938"/>
        <dbReference type="ChEBI" id="CHEBI:30823"/>
        <dbReference type="ChEBI" id="CHEBI:116314"/>
        <dbReference type="EC" id="3.5.1.99"/>
    </reaction>
    <physiologicalReaction direction="left-to-right" evidence="1">
        <dbReference type="Rhea" id="RHEA:26507"/>
    </physiologicalReaction>
</comment>
<feature type="binding site" evidence="19">
    <location>
        <begin position="252"/>
        <end position="255"/>
    </location>
    <ligand>
        <name>substrate</name>
    </ligand>
</feature>
<dbReference type="Gene3D" id="3.90.1300.10">
    <property type="entry name" value="Amidase signature (AS) domain"/>
    <property type="match status" value="1"/>
</dbReference>
<comment type="catalytic activity">
    <reaction evidence="12">
        <text>N-(15Z-tetracosenoyl)-ethanolamine + H2O = (15Z)-tetracosenoate + ethanolamine</text>
        <dbReference type="Rhea" id="RHEA:63144"/>
        <dbReference type="ChEBI" id="CHEBI:15377"/>
        <dbReference type="ChEBI" id="CHEBI:32392"/>
        <dbReference type="ChEBI" id="CHEBI:57603"/>
        <dbReference type="ChEBI" id="CHEBI:146187"/>
    </reaction>
    <physiologicalReaction direction="left-to-right" evidence="12">
        <dbReference type="Rhea" id="RHEA:63145"/>
    </physiologicalReaction>
</comment>
<dbReference type="Pfam" id="PF01425">
    <property type="entry name" value="Amidase"/>
    <property type="match status" value="1"/>
</dbReference>
<evidence type="ECO:0000256" key="7">
    <source>
        <dbReference type="ARBA" id="ARBA00023098"/>
    </source>
</evidence>
<evidence type="ECO:0000313" key="22">
    <source>
        <dbReference type="WBParaSite" id="PSAMB.scaffold2921size20558.g19629.t1"/>
    </source>
</evidence>
<dbReference type="GO" id="GO:0009062">
    <property type="term" value="P:fatty acid catabolic process"/>
    <property type="evidence" value="ECO:0007669"/>
    <property type="project" value="TreeGrafter"/>
</dbReference>
<evidence type="ECO:0000256" key="9">
    <source>
        <dbReference type="ARBA" id="ARBA00048052"/>
    </source>
</evidence>
<comment type="catalytic activity">
    <reaction evidence="9">
        <text>N-(9Z-octadecenoyl) ethanolamine + H2O = ethanolamine + (9Z)-octadecenoate</text>
        <dbReference type="Rhea" id="RHEA:45060"/>
        <dbReference type="ChEBI" id="CHEBI:15377"/>
        <dbReference type="ChEBI" id="CHEBI:30823"/>
        <dbReference type="ChEBI" id="CHEBI:57603"/>
        <dbReference type="ChEBI" id="CHEBI:71466"/>
    </reaction>
    <physiologicalReaction direction="left-to-right" evidence="9">
        <dbReference type="Rhea" id="RHEA:45061"/>
    </physiologicalReaction>
</comment>
<keyword evidence="21" id="KW-1185">Reference proteome</keyword>
<dbReference type="PANTHER" id="PTHR45847:SF10">
    <property type="entry name" value="FATTY ACID AMIDE HYDROLASE 1"/>
    <property type="match status" value="1"/>
</dbReference>
<comment type="catalytic activity">
    <reaction evidence="10">
        <text>N-(5Z,8Z,11Z,14Z-eicosatetraenoyl)-ethanolamine + H2O = ethanolamine + (5Z,8Z,11Z,14Z)-eicosatetraenoate</text>
        <dbReference type="Rhea" id="RHEA:26136"/>
        <dbReference type="ChEBI" id="CHEBI:2700"/>
        <dbReference type="ChEBI" id="CHEBI:15377"/>
        <dbReference type="ChEBI" id="CHEBI:32395"/>
        <dbReference type="ChEBI" id="CHEBI:57603"/>
        <dbReference type="EC" id="3.5.1.99"/>
    </reaction>
    <physiologicalReaction direction="left-to-right" evidence="10">
        <dbReference type="Rhea" id="RHEA:26137"/>
    </physiologicalReaction>
</comment>
<evidence type="ECO:0000259" key="20">
    <source>
        <dbReference type="Pfam" id="PF01425"/>
    </source>
</evidence>
<accession>A0A914W0X5</accession>
<evidence type="ECO:0000256" key="1">
    <source>
        <dbReference type="ARBA" id="ARBA00000208"/>
    </source>
</evidence>
<keyword evidence="4" id="KW-0597">Phosphoprotein</keyword>
<evidence type="ECO:0000256" key="13">
    <source>
        <dbReference type="ARBA" id="ARBA00051346"/>
    </source>
</evidence>
<evidence type="ECO:0000256" key="10">
    <source>
        <dbReference type="ARBA" id="ARBA00048606"/>
    </source>
</evidence>
<dbReference type="InterPro" id="IPR036928">
    <property type="entry name" value="AS_sf"/>
</dbReference>
<feature type="binding site" evidence="19">
    <location>
        <position position="231"/>
    </location>
    <ligand>
        <name>substrate</name>
    </ligand>
</feature>
<evidence type="ECO:0000256" key="4">
    <source>
        <dbReference type="ARBA" id="ARBA00022553"/>
    </source>
</evidence>